<proteinExistence type="predicted"/>
<dbReference type="AlphaFoldDB" id="A0A2K0TCA4"/>
<dbReference type="Proteomes" id="UP000236546">
    <property type="component" value="Unassembled WGS sequence"/>
</dbReference>
<name>A0A2K0TCA4_9HYPO</name>
<reference evidence="1 2" key="1">
    <citation type="submission" date="2017-02" db="EMBL/GenBank/DDBJ databases">
        <title>Genomes of Trichoderma spp. with biocontrol activity.</title>
        <authorList>
            <person name="Gardiner D."/>
            <person name="Kazan K."/>
            <person name="Vos C."/>
            <person name="Harvey P."/>
        </authorList>
    </citation>
    <scope>NUCLEOTIDE SEQUENCE [LARGE SCALE GENOMIC DNA]</scope>
    <source>
        <strain evidence="1 2">A5MH</strain>
    </source>
</reference>
<evidence type="ECO:0000313" key="1">
    <source>
        <dbReference type="EMBL" id="PNP43151.1"/>
    </source>
</evidence>
<gene>
    <name evidence="1" type="ORF">TGAMA5MH_05085</name>
</gene>
<evidence type="ECO:0000313" key="2">
    <source>
        <dbReference type="Proteomes" id="UP000236546"/>
    </source>
</evidence>
<accession>A0A2K0TCA4</accession>
<organism evidence="1 2">
    <name type="scientific">Trichoderma gamsii</name>
    <dbReference type="NCBI Taxonomy" id="398673"/>
    <lineage>
        <taxon>Eukaryota</taxon>
        <taxon>Fungi</taxon>
        <taxon>Dikarya</taxon>
        <taxon>Ascomycota</taxon>
        <taxon>Pezizomycotina</taxon>
        <taxon>Sordariomycetes</taxon>
        <taxon>Hypocreomycetidae</taxon>
        <taxon>Hypocreales</taxon>
        <taxon>Hypocreaceae</taxon>
        <taxon>Trichoderma</taxon>
    </lineage>
</organism>
<protein>
    <submittedName>
        <fullName evidence="1">Uncharacterized protein</fullName>
    </submittedName>
</protein>
<sequence>MLTSKVILDDSFADDDVSKENLFIVLRKHQHDVEAAHSPSGICVLIANSSTILIAVFIPEFVNQKGDGIIFNG</sequence>
<dbReference type="EMBL" id="MTYH01000049">
    <property type="protein sequence ID" value="PNP43151.1"/>
    <property type="molecule type" value="Genomic_DNA"/>
</dbReference>
<comment type="caution">
    <text evidence="1">The sequence shown here is derived from an EMBL/GenBank/DDBJ whole genome shotgun (WGS) entry which is preliminary data.</text>
</comment>